<dbReference type="EMBL" id="JAVDWR010000018">
    <property type="protein sequence ID" value="MDR7122591.1"/>
    <property type="molecule type" value="Genomic_DNA"/>
</dbReference>
<feature type="chain" id="PRO_5045920454" description="DUF4174 domain-containing protein" evidence="2">
    <location>
        <begin position="19"/>
        <end position="138"/>
    </location>
</feature>
<accession>A0ABU1W3N8</accession>
<feature type="domain" description="DUF4174" evidence="3">
    <location>
        <begin position="27"/>
        <end position="135"/>
    </location>
</feature>
<evidence type="ECO:0000313" key="5">
    <source>
        <dbReference type="Proteomes" id="UP001257909"/>
    </source>
</evidence>
<dbReference type="Pfam" id="PF13778">
    <property type="entry name" value="DUF4174"/>
    <property type="match status" value="1"/>
</dbReference>
<comment type="caution">
    <text evidence="4">The sequence shown here is derived from an EMBL/GenBank/DDBJ whole genome shotgun (WGS) entry which is preliminary data.</text>
</comment>
<name>A0ABU1W3N8_9GAMM</name>
<protein>
    <recommendedName>
        <fullName evidence="3">DUF4174 domain-containing protein</fullName>
    </recommendedName>
</protein>
<evidence type="ECO:0000256" key="2">
    <source>
        <dbReference type="SAM" id="SignalP"/>
    </source>
</evidence>
<dbReference type="RefSeq" id="WP_310280933.1">
    <property type="nucleotide sequence ID" value="NZ_JAVDWR010000018.1"/>
</dbReference>
<keyword evidence="1 2" id="KW-0732">Signal</keyword>
<gene>
    <name evidence="4" type="ORF">J2W69_003566</name>
</gene>
<organism evidence="4 5">
    <name type="scientific">Rheinheimera soli</name>
    <dbReference type="NCBI Taxonomy" id="443616"/>
    <lineage>
        <taxon>Bacteria</taxon>
        <taxon>Pseudomonadati</taxon>
        <taxon>Pseudomonadota</taxon>
        <taxon>Gammaproteobacteria</taxon>
        <taxon>Chromatiales</taxon>
        <taxon>Chromatiaceae</taxon>
        <taxon>Rheinheimera</taxon>
    </lineage>
</organism>
<sequence>MNNFTKLVLLLLSSSAFGHQPAVLSDLGSLKWDKRIVVVNEVQSRETLLALFESNKNKIDERDMVWFVLTGNQAQTNYQGTLSAAFVAKTRERYPIKPGKIMLIGKDGGVKFLLDRVDLEAIFLEIDVMPMRKNEMLH</sequence>
<keyword evidence="5" id="KW-1185">Reference proteome</keyword>
<evidence type="ECO:0000259" key="3">
    <source>
        <dbReference type="Pfam" id="PF13778"/>
    </source>
</evidence>
<dbReference type="Proteomes" id="UP001257909">
    <property type="component" value="Unassembled WGS sequence"/>
</dbReference>
<dbReference type="InterPro" id="IPR025232">
    <property type="entry name" value="DUF4174"/>
</dbReference>
<proteinExistence type="predicted"/>
<feature type="signal peptide" evidence="2">
    <location>
        <begin position="1"/>
        <end position="18"/>
    </location>
</feature>
<reference evidence="4 5" key="1">
    <citation type="submission" date="2023-07" db="EMBL/GenBank/DDBJ databases">
        <title>Sorghum-associated microbial communities from plants grown in Nebraska, USA.</title>
        <authorList>
            <person name="Schachtman D."/>
        </authorList>
    </citation>
    <scope>NUCLEOTIDE SEQUENCE [LARGE SCALE GENOMIC DNA]</scope>
    <source>
        <strain evidence="4 5">4138</strain>
    </source>
</reference>
<evidence type="ECO:0000313" key="4">
    <source>
        <dbReference type="EMBL" id="MDR7122591.1"/>
    </source>
</evidence>
<evidence type="ECO:0000256" key="1">
    <source>
        <dbReference type="ARBA" id="ARBA00022729"/>
    </source>
</evidence>